<evidence type="ECO:0000259" key="1">
    <source>
        <dbReference type="Pfam" id="PF01261"/>
    </source>
</evidence>
<dbReference type="Pfam" id="PF01261">
    <property type="entry name" value="AP_endonuc_2"/>
    <property type="match status" value="1"/>
</dbReference>
<organism evidence="2 3">
    <name type="scientific">[Clostridium] leptum</name>
    <dbReference type="NCBI Taxonomy" id="1535"/>
    <lineage>
        <taxon>Bacteria</taxon>
        <taxon>Bacillati</taxon>
        <taxon>Bacillota</taxon>
        <taxon>Clostridia</taxon>
        <taxon>Eubacteriales</taxon>
        <taxon>Oscillospiraceae</taxon>
        <taxon>Oscillospiraceae incertae sedis</taxon>
    </lineage>
</organism>
<dbReference type="AlphaFoldDB" id="A0A412RC87"/>
<evidence type="ECO:0000313" key="3">
    <source>
        <dbReference type="Proteomes" id="UP000284751"/>
    </source>
</evidence>
<proteinExistence type="predicted"/>
<dbReference type="InterPro" id="IPR036237">
    <property type="entry name" value="Xyl_isomerase-like_sf"/>
</dbReference>
<dbReference type="EMBL" id="QRTC01000048">
    <property type="protein sequence ID" value="RGQ37253.1"/>
    <property type="molecule type" value="Genomic_DNA"/>
</dbReference>
<sequence length="295" mass="33151">MKIANVSWGWTPIPEDTPHGDSLIKIADQIRELGFEAVDYLGTPEALDVFFNEKSSTELGEHSRKIGLEPNVFVFQDAVWNNPDEAVRADSLKHFEKAAQTAKWIGCKIVSALVPMPFGATPWTFNPMAPSLKQSYRLPADYCFQKDWDLLIDSYKKALAIAKKYGLRMSIECFPHSMISTPHAMLKVLEDVGDDDFGIQLDTNHLIDQHIDPEWTIYVLGGKRIFNVHCKDNDSISRGNIPAGCGICDYTAVIQALKNVGYQGNLAVELEFTDNPRRYNKQALEHLKLCVAGEY</sequence>
<dbReference type="PANTHER" id="PTHR12110">
    <property type="entry name" value="HYDROXYPYRUVATE ISOMERASE"/>
    <property type="match status" value="1"/>
</dbReference>
<keyword evidence="2" id="KW-0413">Isomerase</keyword>
<dbReference type="InterPro" id="IPR013022">
    <property type="entry name" value="Xyl_isomerase-like_TIM-brl"/>
</dbReference>
<reference evidence="2 3" key="1">
    <citation type="submission" date="2018-08" db="EMBL/GenBank/DDBJ databases">
        <title>A genome reference for cultivated species of the human gut microbiota.</title>
        <authorList>
            <person name="Zou Y."/>
            <person name="Xue W."/>
            <person name="Luo G."/>
        </authorList>
    </citation>
    <scope>NUCLEOTIDE SEQUENCE [LARGE SCALE GENOMIC DNA]</scope>
    <source>
        <strain evidence="2 3">AF28-26</strain>
    </source>
</reference>
<accession>A0A412RC87</accession>
<dbReference type="Gene3D" id="3.20.20.150">
    <property type="entry name" value="Divalent-metal-dependent TIM barrel enzymes"/>
    <property type="match status" value="1"/>
</dbReference>
<protein>
    <submittedName>
        <fullName evidence="2">Sugar phosphate isomerase/epimerase</fullName>
    </submittedName>
</protein>
<dbReference type="GO" id="GO:0016853">
    <property type="term" value="F:isomerase activity"/>
    <property type="evidence" value="ECO:0007669"/>
    <property type="project" value="UniProtKB-KW"/>
</dbReference>
<dbReference type="Proteomes" id="UP000284751">
    <property type="component" value="Unassembled WGS sequence"/>
</dbReference>
<feature type="domain" description="Xylose isomerase-like TIM barrel" evidence="1">
    <location>
        <begin position="28"/>
        <end position="288"/>
    </location>
</feature>
<evidence type="ECO:0000313" key="2">
    <source>
        <dbReference type="EMBL" id="RGQ37253.1"/>
    </source>
</evidence>
<name>A0A412RC87_9FIRM</name>
<comment type="caution">
    <text evidence="2">The sequence shown here is derived from an EMBL/GenBank/DDBJ whole genome shotgun (WGS) entry which is preliminary data.</text>
</comment>
<gene>
    <name evidence="2" type="ORF">DWY99_10825</name>
</gene>
<dbReference type="InterPro" id="IPR050312">
    <property type="entry name" value="IolE/XylAMocC-like"/>
</dbReference>
<dbReference type="SUPFAM" id="SSF51658">
    <property type="entry name" value="Xylose isomerase-like"/>
    <property type="match status" value="1"/>
</dbReference>
<dbReference type="PANTHER" id="PTHR12110:SF21">
    <property type="entry name" value="XYLOSE ISOMERASE-LIKE TIM BARREL DOMAIN-CONTAINING PROTEIN"/>
    <property type="match status" value="1"/>
</dbReference>